<protein>
    <submittedName>
        <fullName evidence="2">Pilus assembly protein PilP</fullName>
    </submittedName>
</protein>
<feature type="transmembrane region" description="Helical" evidence="1">
    <location>
        <begin position="23"/>
        <end position="43"/>
    </location>
</feature>
<keyword evidence="1" id="KW-0472">Membrane</keyword>
<sequence>MTLEELKALELENLGQWPTPVKLAAAAMLALGILGLGSYLLLAEDLALLSAERQRESLLRQEFRDKYQFSAHLDRHRQRLVETQVALKQRLGMLPKEDEMPGLLDDITYLATRTDLRIEGIGWLPEQPGELYVALPLKMELIGDYAQFGEFAASLAALPRIVSLQELSMSAQQQGLSIELVARTYRLAPAAGEGQQ</sequence>
<evidence type="ECO:0000313" key="2">
    <source>
        <dbReference type="EMBL" id="TKB48018.1"/>
    </source>
</evidence>
<dbReference type="Pfam" id="PF04350">
    <property type="entry name" value="PilO"/>
    <property type="match status" value="1"/>
</dbReference>
<accession>A0A4U1BB08</accession>
<dbReference type="Gene3D" id="3.30.70.60">
    <property type="match status" value="1"/>
</dbReference>
<keyword evidence="1" id="KW-1133">Transmembrane helix</keyword>
<dbReference type="InterPro" id="IPR014717">
    <property type="entry name" value="Transl_elong_EF1B/ribsomal_bS6"/>
</dbReference>
<dbReference type="OrthoDB" id="9802133at2"/>
<name>A0A4U1BB08_9GAMM</name>
<dbReference type="PANTHER" id="PTHR39555">
    <property type="entry name" value="FIMBRIAL ASSEMBLY PROTEIN PILO-LIKE PROTEIN-RELATED"/>
    <property type="match status" value="1"/>
</dbReference>
<evidence type="ECO:0000256" key="1">
    <source>
        <dbReference type="SAM" id="Phobius"/>
    </source>
</evidence>
<dbReference type="Proteomes" id="UP000305674">
    <property type="component" value="Unassembled WGS sequence"/>
</dbReference>
<dbReference type="EMBL" id="SWCI01000010">
    <property type="protein sequence ID" value="TKB48018.1"/>
    <property type="molecule type" value="Genomic_DNA"/>
</dbReference>
<organism evidence="2 3">
    <name type="scientific">Ferrimonas sediminicola</name>
    <dbReference type="NCBI Taxonomy" id="2569538"/>
    <lineage>
        <taxon>Bacteria</taxon>
        <taxon>Pseudomonadati</taxon>
        <taxon>Pseudomonadota</taxon>
        <taxon>Gammaproteobacteria</taxon>
        <taxon>Alteromonadales</taxon>
        <taxon>Ferrimonadaceae</taxon>
        <taxon>Ferrimonas</taxon>
    </lineage>
</organism>
<dbReference type="RefSeq" id="WP_136853908.1">
    <property type="nucleotide sequence ID" value="NZ_SWCI01000010.1"/>
</dbReference>
<reference evidence="2 3" key="1">
    <citation type="submission" date="2019-04" db="EMBL/GenBank/DDBJ databases">
        <authorList>
            <person name="Hwang J.C."/>
        </authorList>
    </citation>
    <scope>NUCLEOTIDE SEQUENCE [LARGE SCALE GENOMIC DNA]</scope>
    <source>
        <strain evidence="2 3">IMCC35001</strain>
    </source>
</reference>
<evidence type="ECO:0000313" key="3">
    <source>
        <dbReference type="Proteomes" id="UP000305674"/>
    </source>
</evidence>
<dbReference type="InterPro" id="IPR007445">
    <property type="entry name" value="PilO"/>
</dbReference>
<dbReference type="PANTHER" id="PTHR39555:SF1">
    <property type="entry name" value="TYPE IV PILUS INNER MEMBRANE COMPONENT PILO"/>
    <property type="match status" value="1"/>
</dbReference>
<keyword evidence="3" id="KW-1185">Reference proteome</keyword>
<comment type="caution">
    <text evidence="2">The sequence shown here is derived from an EMBL/GenBank/DDBJ whole genome shotgun (WGS) entry which is preliminary data.</text>
</comment>
<proteinExistence type="predicted"/>
<keyword evidence="1" id="KW-0812">Transmembrane</keyword>
<dbReference type="GO" id="GO:0043683">
    <property type="term" value="P:type IV pilus assembly"/>
    <property type="evidence" value="ECO:0007669"/>
    <property type="project" value="InterPro"/>
</dbReference>
<dbReference type="GO" id="GO:0043107">
    <property type="term" value="P:type IV pilus-dependent motility"/>
    <property type="evidence" value="ECO:0007669"/>
    <property type="project" value="InterPro"/>
</dbReference>
<dbReference type="AlphaFoldDB" id="A0A4U1BB08"/>
<gene>
    <name evidence="2" type="ORF">FCL40_13910</name>
</gene>